<dbReference type="Gene3D" id="2.170.270.10">
    <property type="entry name" value="SET domain"/>
    <property type="match status" value="1"/>
</dbReference>
<dbReference type="GO" id="GO:0006357">
    <property type="term" value="P:regulation of transcription by RNA polymerase II"/>
    <property type="evidence" value="ECO:0007669"/>
    <property type="project" value="TreeGrafter"/>
</dbReference>
<evidence type="ECO:0000256" key="2">
    <source>
        <dbReference type="SAM" id="Coils"/>
    </source>
</evidence>
<accession>A0A9D3M8K3</accession>
<gene>
    <name evidence="5" type="ORF">ANANG_G00193600</name>
</gene>
<dbReference type="GO" id="GO:0043516">
    <property type="term" value="P:regulation of DNA damage response, signal transduction by p53 class mediator"/>
    <property type="evidence" value="ECO:0007669"/>
    <property type="project" value="TreeGrafter"/>
</dbReference>
<keyword evidence="1" id="KW-0863">Zinc-finger</keyword>
<organism evidence="5 6">
    <name type="scientific">Anguilla anguilla</name>
    <name type="common">European freshwater eel</name>
    <name type="synonym">Muraena anguilla</name>
    <dbReference type="NCBI Taxonomy" id="7936"/>
    <lineage>
        <taxon>Eukaryota</taxon>
        <taxon>Metazoa</taxon>
        <taxon>Chordata</taxon>
        <taxon>Craniata</taxon>
        <taxon>Vertebrata</taxon>
        <taxon>Euteleostomi</taxon>
        <taxon>Actinopterygii</taxon>
        <taxon>Neopterygii</taxon>
        <taxon>Teleostei</taxon>
        <taxon>Anguilliformes</taxon>
        <taxon>Anguillidae</taxon>
        <taxon>Anguilla</taxon>
    </lineage>
</organism>
<keyword evidence="1" id="KW-0479">Metal-binding</keyword>
<feature type="region of interest" description="Disordered" evidence="3">
    <location>
        <begin position="13"/>
        <end position="48"/>
    </location>
</feature>
<keyword evidence="6" id="KW-1185">Reference proteome</keyword>
<feature type="domain" description="C2H2-type" evidence="4">
    <location>
        <begin position="125"/>
        <end position="149"/>
    </location>
</feature>
<reference evidence="5" key="1">
    <citation type="submission" date="2021-01" db="EMBL/GenBank/DDBJ databases">
        <title>A chromosome-scale assembly of European eel, Anguilla anguilla.</title>
        <authorList>
            <person name="Henkel C."/>
            <person name="Jong-Raadsen S.A."/>
            <person name="Dufour S."/>
            <person name="Weltzien F.-A."/>
            <person name="Palstra A.P."/>
            <person name="Pelster B."/>
            <person name="Spaink H.P."/>
            <person name="Van Den Thillart G.E."/>
            <person name="Jansen H."/>
            <person name="Zahm M."/>
            <person name="Klopp C."/>
            <person name="Cedric C."/>
            <person name="Louis A."/>
            <person name="Berthelot C."/>
            <person name="Parey E."/>
            <person name="Roest Crollius H."/>
            <person name="Montfort J."/>
            <person name="Robinson-Rechavi M."/>
            <person name="Bucao C."/>
            <person name="Bouchez O."/>
            <person name="Gislard M."/>
            <person name="Lluch J."/>
            <person name="Milhes M."/>
            <person name="Lampietro C."/>
            <person name="Lopez Roques C."/>
            <person name="Donnadieu C."/>
            <person name="Braasch I."/>
            <person name="Desvignes T."/>
            <person name="Postlethwait J."/>
            <person name="Bobe J."/>
            <person name="Guiguen Y."/>
            <person name="Dirks R."/>
        </authorList>
    </citation>
    <scope>NUCLEOTIDE SEQUENCE</scope>
    <source>
        <strain evidence="5">Tag_6206</strain>
        <tissue evidence="5">Liver</tissue>
    </source>
</reference>
<dbReference type="PROSITE" id="PS50157">
    <property type="entry name" value="ZINC_FINGER_C2H2_2"/>
    <property type="match status" value="1"/>
</dbReference>
<name>A0A9D3M8K3_ANGAN</name>
<dbReference type="EMBL" id="JAFIRN010000010">
    <property type="protein sequence ID" value="KAG5840893.1"/>
    <property type="molecule type" value="Genomic_DNA"/>
</dbReference>
<feature type="coiled-coil region" evidence="2">
    <location>
        <begin position="299"/>
        <end position="330"/>
    </location>
</feature>
<dbReference type="InterPro" id="IPR013087">
    <property type="entry name" value="Znf_C2H2_type"/>
</dbReference>
<dbReference type="Proteomes" id="UP001044222">
    <property type="component" value="Chromosome 10"/>
</dbReference>
<evidence type="ECO:0000313" key="6">
    <source>
        <dbReference type="Proteomes" id="UP001044222"/>
    </source>
</evidence>
<evidence type="ECO:0000256" key="3">
    <source>
        <dbReference type="SAM" id="MobiDB-lite"/>
    </source>
</evidence>
<evidence type="ECO:0000256" key="1">
    <source>
        <dbReference type="PROSITE-ProRule" id="PRU00042"/>
    </source>
</evidence>
<keyword evidence="2" id="KW-0175">Coiled coil</keyword>
<dbReference type="InterPro" id="IPR051760">
    <property type="entry name" value="KMT5A"/>
</dbReference>
<protein>
    <recommendedName>
        <fullName evidence="4">C2H2-type domain-containing protein</fullName>
    </recommendedName>
</protein>
<dbReference type="PROSITE" id="PS00028">
    <property type="entry name" value="ZINC_FINGER_C2H2_1"/>
    <property type="match status" value="1"/>
</dbReference>
<dbReference type="PANTHER" id="PTHR46167">
    <property type="entry name" value="N-LYSINE METHYLTRANSFERASE KMT5A"/>
    <property type="match status" value="1"/>
</dbReference>
<evidence type="ECO:0000313" key="5">
    <source>
        <dbReference type="EMBL" id="KAG5840893.1"/>
    </source>
</evidence>
<dbReference type="InterPro" id="IPR046341">
    <property type="entry name" value="SET_dom_sf"/>
</dbReference>
<dbReference type="GO" id="GO:0005634">
    <property type="term" value="C:nucleus"/>
    <property type="evidence" value="ECO:0007669"/>
    <property type="project" value="TreeGrafter"/>
</dbReference>
<sequence>MIQISNVMSLVTSQDEVLPEEAATSAGKGREPEGGSPSTGSQGKDLAPCNEARRTSKLIWRNIDKLTDKLSWRSWVQRCLRNHVRTRQKWPNTGRRRALLCGKHFDQNMTVDQHVALADSARFLYRCGSCSMSFKAWTCLCRHIRHAHSVKIQRSSRTSPVAKANKSILKAKDKDIAEAFINNVKDASTDDQSQGRLINEPRTNSEMRKITIDGSPHLCLFAMKDIQKGEEIVFDHNGVDLPRCTSTQREKTHTLQDVPEITRNQKDNKEEHLSYFLAQKKEDLAAERRATATKISAIEEGHKAEIESLQADLQKQLIELRAENQKLVEELAAARIPPALATLPCHNTLPVKTTPSTPSKCSPSSWVKRQHPDMVIPELAPQRERKISQLSDGRPDRYGCYLFQAAVGTKKYHSWCCNTNWSGTAGKWELPRNLQEYLLNTLAEKFPGFGDRETRMFIERINELLRKPRQILYI</sequence>
<dbReference type="GO" id="GO:0042799">
    <property type="term" value="F:histone H4K20 methyltransferase activity"/>
    <property type="evidence" value="ECO:0007669"/>
    <property type="project" value="TreeGrafter"/>
</dbReference>
<dbReference type="GO" id="GO:0008270">
    <property type="term" value="F:zinc ion binding"/>
    <property type="evidence" value="ECO:0007669"/>
    <property type="project" value="UniProtKB-KW"/>
</dbReference>
<dbReference type="InterPro" id="IPR001214">
    <property type="entry name" value="SET_dom"/>
</dbReference>
<dbReference type="GO" id="GO:0005700">
    <property type="term" value="C:polytene chromosome"/>
    <property type="evidence" value="ECO:0007669"/>
    <property type="project" value="TreeGrafter"/>
</dbReference>
<proteinExistence type="predicted"/>
<keyword evidence="1" id="KW-0862">Zinc</keyword>
<comment type="caution">
    <text evidence="5">The sequence shown here is derived from an EMBL/GenBank/DDBJ whole genome shotgun (WGS) entry which is preliminary data.</text>
</comment>
<dbReference type="AlphaFoldDB" id="A0A9D3M8K3"/>
<dbReference type="PANTHER" id="PTHR46167:SF1">
    <property type="entry name" value="N-LYSINE METHYLTRANSFERASE KMT5A"/>
    <property type="match status" value="1"/>
</dbReference>
<evidence type="ECO:0000259" key="4">
    <source>
        <dbReference type="PROSITE" id="PS50157"/>
    </source>
</evidence>
<dbReference type="Pfam" id="PF00856">
    <property type="entry name" value="SET"/>
    <property type="match status" value="1"/>
</dbReference>
<dbReference type="SUPFAM" id="SSF82199">
    <property type="entry name" value="SET domain"/>
    <property type="match status" value="1"/>
</dbReference>